<evidence type="ECO:0000313" key="2">
    <source>
        <dbReference type="Proteomes" id="UP000827872"/>
    </source>
</evidence>
<proteinExistence type="predicted"/>
<organism evidence="1 2">
    <name type="scientific">Sphaerodactylus townsendi</name>
    <dbReference type="NCBI Taxonomy" id="933632"/>
    <lineage>
        <taxon>Eukaryota</taxon>
        <taxon>Metazoa</taxon>
        <taxon>Chordata</taxon>
        <taxon>Craniata</taxon>
        <taxon>Vertebrata</taxon>
        <taxon>Euteleostomi</taxon>
        <taxon>Lepidosauria</taxon>
        <taxon>Squamata</taxon>
        <taxon>Bifurcata</taxon>
        <taxon>Gekkota</taxon>
        <taxon>Sphaerodactylidae</taxon>
        <taxon>Sphaerodactylus</taxon>
    </lineage>
</organism>
<dbReference type="EMBL" id="CM037630">
    <property type="protein sequence ID" value="KAH7987292.1"/>
    <property type="molecule type" value="Genomic_DNA"/>
</dbReference>
<name>A0ACB8E5A0_9SAUR</name>
<reference evidence="1" key="1">
    <citation type="submission" date="2021-08" db="EMBL/GenBank/DDBJ databases">
        <title>The first chromosome-level gecko genome reveals the dynamic sex chromosomes of Neotropical dwarf geckos (Sphaerodactylidae: Sphaerodactylus).</title>
        <authorList>
            <person name="Pinto B.J."/>
            <person name="Keating S.E."/>
            <person name="Gamble T."/>
        </authorList>
    </citation>
    <scope>NUCLEOTIDE SEQUENCE</scope>
    <source>
        <strain evidence="1">TG3544</strain>
    </source>
</reference>
<gene>
    <name evidence="1" type="ORF">K3G42_003255</name>
</gene>
<dbReference type="Proteomes" id="UP000827872">
    <property type="component" value="Linkage Group LG17"/>
</dbReference>
<accession>A0ACB8E5A0</accession>
<evidence type="ECO:0000313" key="1">
    <source>
        <dbReference type="EMBL" id="KAH7987292.1"/>
    </source>
</evidence>
<sequence length="72" mass="8334">MEQPPARPPSAPGSSCEPARERRRLSWPSLQLFQSAARLRRGATGRRPARVNRVKQAKATWRRRRDRDSARE</sequence>
<keyword evidence="2" id="KW-1185">Reference proteome</keyword>
<comment type="caution">
    <text evidence="1">The sequence shown here is derived from an EMBL/GenBank/DDBJ whole genome shotgun (WGS) entry which is preliminary data.</text>
</comment>
<protein>
    <submittedName>
        <fullName evidence="1">Uncharacterized protein</fullName>
    </submittedName>
</protein>